<organism evidence="9 10">
    <name type="scientific">candidate division WOR-3 bacterium JGI_Cruoil_03_44_89</name>
    <dbReference type="NCBI Taxonomy" id="1973748"/>
    <lineage>
        <taxon>Bacteria</taxon>
        <taxon>Bacteria division WOR-3</taxon>
    </lineage>
</organism>
<dbReference type="FunFam" id="3.40.50.1580:FF:000010">
    <property type="entry name" value="Purine nucleoside phosphorylase"/>
    <property type="match status" value="1"/>
</dbReference>
<evidence type="ECO:0000256" key="2">
    <source>
        <dbReference type="ARBA" id="ARBA00006751"/>
    </source>
</evidence>
<gene>
    <name evidence="9" type="ORF">CH333_01135</name>
</gene>
<evidence type="ECO:0000256" key="6">
    <source>
        <dbReference type="ARBA" id="ARBA00022679"/>
    </source>
</evidence>
<comment type="similarity">
    <text evidence="2 7">Belongs to the PNP/MTAP phosphorylase family.</text>
</comment>
<evidence type="ECO:0000256" key="5">
    <source>
        <dbReference type="ARBA" id="ARBA00022676"/>
    </source>
</evidence>
<dbReference type="AlphaFoldDB" id="A0A235BYA4"/>
<accession>A0A235BYA4</accession>
<evidence type="ECO:0000256" key="4">
    <source>
        <dbReference type="ARBA" id="ARBA00022553"/>
    </source>
</evidence>
<evidence type="ECO:0000256" key="3">
    <source>
        <dbReference type="ARBA" id="ARBA00011233"/>
    </source>
</evidence>
<comment type="caution">
    <text evidence="9">The sequence shown here is derived from an EMBL/GenBank/DDBJ whole genome shotgun (WGS) entry which is preliminary data.</text>
</comment>
<dbReference type="UniPathway" id="UPA00606"/>
<dbReference type="NCBIfam" id="TIGR01700">
    <property type="entry name" value="PNPH"/>
    <property type="match status" value="1"/>
</dbReference>
<dbReference type="EC" id="2.4.2.1" evidence="7"/>
<keyword evidence="6 7" id="KW-0808">Transferase</keyword>
<dbReference type="InterPro" id="IPR035994">
    <property type="entry name" value="Nucleoside_phosphorylase_sf"/>
</dbReference>
<comment type="subunit">
    <text evidence="3">Homotrimer.</text>
</comment>
<keyword evidence="4" id="KW-0597">Phosphoprotein</keyword>
<evidence type="ECO:0000313" key="9">
    <source>
        <dbReference type="EMBL" id="OYD17340.1"/>
    </source>
</evidence>
<dbReference type="GO" id="GO:0009116">
    <property type="term" value="P:nucleoside metabolic process"/>
    <property type="evidence" value="ECO:0007669"/>
    <property type="project" value="InterPro"/>
</dbReference>
<dbReference type="CDD" id="cd09009">
    <property type="entry name" value="PNP-EcPNPII_like"/>
    <property type="match status" value="1"/>
</dbReference>
<dbReference type="GO" id="GO:0004731">
    <property type="term" value="F:purine-nucleoside phosphorylase activity"/>
    <property type="evidence" value="ECO:0007669"/>
    <property type="project" value="UniProtKB-EC"/>
</dbReference>
<evidence type="ECO:0000256" key="1">
    <source>
        <dbReference type="ARBA" id="ARBA00005058"/>
    </source>
</evidence>
<dbReference type="PANTHER" id="PTHR11904:SF9">
    <property type="entry name" value="PURINE NUCLEOSIDE PHOSPHORYLASE-RELATED"/>
    <property type="match status" value="1"/>
</dbReference>
<proteinExistence type="inferred from homology"/>
<sequence length="273" mass="30019">MTELSREINDAVGAIRKTTDMIPQVAIILGTGLGRLVQSIDIKATISYKEIPNFPLSTVESHEGRLIFGYLSGKSVVCMQGRFHYYEGYGMKEVTFPVRVMKKLGADILIVSNATGGLNPLFERGDVMLITDHINFLPENPLRGKNDESLGPRFPDMLEVYSRDFIKLAEGVALQEKIPVRKGVYISLQGPCFETPAEYRMLRILGADAVGMSTVPEAIAARHMGMKVLGISIITDMGLPDIQEPVSHEIVIKAAEEAEPKLTKLVTAFVKAL</sequence>
<dbReference type="EMBL" id="NOZQ01000023">
    <property type="protein sequence ID" value="OYD17340.1"/>
    <property type="molecule type" value="Genomic_DNA"/>
</dbReference>
<dbReference type="PROSITE" id="PS01240">
    <property type="entry name" value="PNP_MTAP_2"/>
    <property type="match status" value="1"/>
</dbReference>
<name>A0A235BYA4_UNCW3</name>
<comment type="pathway">
    <text evidence="1 7">Purine metabolism; purine nucleoside salvage.</text>
</comment>
<evidence type="ECO:0000256" key="7">
    <source>
        <dbReference type="PIRNR" id="PIRNR000477"/>
    </source>
</evidence>
<feature type="domain" description="Nucleoside phosphorylase" evidence="8">
    <location>
        <begin position="25"/>
        <end position="271"/>
    </location>
</feature>
<dbReference type="GO" id="GO:0005737">
    <property type="term" value="C:cytoplasm"/>
    <property type="evidence" value="ECO:0007669"/>
    <property type="project" value="TreeGrafter"/>
</dbReference>
<comment type="function">
    <text evidence="7">The purine nucleoside phosphorylases catalyze the phosphorolytic breakdown of the N-glycosidic bond in the beta-(deoxy)ribonucleoside molecules, with the formation of the corresponding free purine bases and pentose-1-phosphate.</text>
</comment>
<protein>
    <recommendedName>
        <fullName evidence="7">Purine nucleoside phosphorylase</fullName>
        <ecNumber evidence="7">2.4.2.1</ecNumber>
    </recommendedName>
    <alternativeName>
        <fullName evidence="7">Inosine-guanosine phosphorylase</fullName>
    </alternativeName>
</protein>
<dbReference type="Gene3D" id="3.40.50.1580">
    <property type="entry name" value="Nucleoside phosphorylase domain"/>
    <property type="match status" value="1"/>
</dbReference>
<dbReference type="NCBIfam" id="NF006054">
    <property type="entry name" value="PRK08202.1"/>
    <property type="match status" value="1"/>
</dbReference>
<dbReference type="Pfam" id="PF01048">
    <property type="entry name" value="PNP_UDP_1"/>
    <property type="match status" value="1"/>
</dbReference>
<dbReference type="InterPro" id="IPR011268">
    <property type="entry name" value="Purine_phosphorylase"/>
</dbReference>
<reference evidence="9 10" key="1">
    <citation type="submission" date="2017-07" db="EMBL/GenBank/DDBJ databases">
        <title>Recovery of genomes from metagenomes via a dereplication, aggregation, and scoring strategy.</title>
        <authorList>
            <person name="Sieber C.M."/>
            <person name="Probst A.J."/>
            <person name="Sharrar A."/>
            <person name="Thomas B.C."/>
            <person name="Hess M."/>
            <person name="Tringe S.G."/>
            <person name="Banfield J.F."/>
        </authorList>
    </citation>
    <scope>NUCLEOTIDE SEQUENCE [LARGE SCALE GENOMIC DNA]</scope>
    <source>
        <strain evidence="9">JGI_Cruoil_03_44_89</strain>
    </source>
</reference>
<dbReference type="InterPro" id="IPR000845">
    <property type="entry name" value="Nucleoside_phosphorylase_d"/>
</dbReference>
<dbReference type="NCBIfam" id="TIGR01697">
    <property type="entry name" value="PNPH-PUNA-XAPA"/>
    <property type="match status" value="1"/>
</dbReference>
<dbReference type="Proteomes" id="UP000215215">
    <property type="component" value="Unassembled WGS sequence"/>
</dbReference>
<dbReference type="SUPFAM" id="SSF53167">
    <property type="entry name" value="Purine and uridine phosphorylases"/>
    <property type="match status" value="1"/>
</dbReference>
<dbReference type="InterPro" id="IPR011270">
    <property type="entry name" value="Pur_Nuc_Pase_Ino/Guo-sp"/>
</dbReference>
<dbReference type="PANTHER" id="PTHR11904">
    <property type="entry name" value="METHYLTHIOADENOSINE/PURINE NUCLEOSIDE PHOSPHORYLASE"/>
    <property type="match status" value="1"/>
</dbReference>
<dbReference type="PIRSF" id="PIRSF000477">
    <property type="entry name" value="PurNPase"/>
    <property type="match status" value="1"/>
</dbReference>
<keyword evidence="5 7" id="KW-0328">Glycosyltransferase</keyword>
<dbReference type="InterPro" id="IPR018099">
    <property type="entry name" value="Purine_phosphorylase-2_CS"/>
</dbReference>
<evidence type="ECO:0000259" key="8">
    <source>
        <dbReference type="Pfam" id="PF01048"/>
    </source>
</evidence>
<evidence type="ECO:0000313" key="10">
    <source>
        <dbReference type="Proteomes" id="UP000215215"/>
    </source>
</evidence>